<comment type="caution">
    <text evidence="1">The sequence shown here is derived from an EMBL/GenBank/DDBJ whole genome shotgun (WGS) entry which is preliminary data.</text>
</comment>
<evidence type="ECO:0000313" key="2">
    <source>
        <dbReference type="Proteomes" id="UP001459277"/>
    </source>
</evidence>
<dbReference type="AlphaFoldDB" id="A0AAW2C162"/>
<gene>
    <name evidence="1" type="ORF">SO802_025809</name>
</gene>
<protein>
    <submittedName>
        <fullName evidence="1">Uncharacterized protein</fullName>
    </submittedName>
</protein>
<organism evidence="1 2">
    <name type="scientific">Lithocarpus litseifolius</name>
    <dbReference type="NCBI Taxonomy" id="425828"/>
    <lineage>
        <taxon>Eukaryota</taxon>
        <taxon>Viridiplantae</taxon>
        <taxon>Streptophyta</taxon>
        <taxon>Embryophyta</taxon>
        <taxon>Tracheophyta</taxon>
        <taxon>Spermatophyta</taxon>
        <taxon>Magnoliopsida</taxon>
        <taxon>eudicotyledons</taxon>
        <taxon>Gunneridae</taxon>
        <taxon>Pentapetalae</taxon>
        <taxon>rosids</taxon>
        <taxon>fabids</taxon>
        <taxon>Fagales</taxon>
        <taxon>Fagaceae</taxon>
        <taxon>Lithocarpus</taxon>
    </lineage>
</organism>
<dbReference type="Proteomes" id="UP001459277">
    <property type="component" value="Unassembled WGS sequence"/>
</dbReference>
<keyword evidence="2" id="KW-1185">Reference proteome</keyword>
<sequence>MGFRDIHAFNLAMLAKQAWRLIHETHSLFYCVYKARYFPSCSFMDAELGANPSIVWQSLLQAREVIREGSIWQVGNGQTIGINTHRWLPRPPTFNDGADTSLKVADLIDANTN</sequence>
<accession>A0AAW2C162</accession>
<name>A0AAW2C162_9ROSI</name>
<evidence type="ECO:0000313" key="1">
    <source>
        <dbReference type="EMBL" id="KAK9990824.1"/>
    </source>
</evidence>
<reference evidence="1 2" key="1">
    <citation type="submission" date="2024-01" db="EMBL/GenBank/DDBJ databases">
        <title>A telomere-to-telomere, gap-free genome of sweet tea (Lithocarpus litseifolius).</title>
        <authorList>
            <person name="Zhou J."/>
        </authorList>
    </citation>
    <scope>NUCLEOTIDE SEQUENCE [LARGE SCALE GENOMIC DNA]</scope>
    <source>
        <strain evidence="1">Zhou-2022a</strain>
        <tissue evidence="1">Leaf</tissue>
    </source>
</reference>
<dbReference type="EMBL" id="JAZDWU010000009">
    <property type="protein sequence ID" value="KAK9990824.1"/>
    <property type="molecule type" value="Genomic_DNA"/>
</dbReference>
<proteinExistence type="predicted"/>